<evidence type="ECO:0000256" key="1">
    <source>
        <dbReference type="SAM" id="MobiDB-lite"/>
    </source>
</evidence>
<proteinExistence type="predicted"/>
<gene>
    <name evidence="2" type="ORF">FOZ62_011699</name>
</gene>
<feature type="region of interest" description="Disordered" evidence="1">
    <location>
        <begin position="76"/>
        <end position="97"/>
    </location>
</feature>
<evidence type="ECO:0000313" key="2">
    <source>
        <dbReference type="EMBL" id="KAF4703089.1"/>
    </source>
</evidence>
<reference evidence="2 3" key="1">
    <citation type="submission" date="2020-04" db="EMBL/GenBank/DDBJ databases">
        <title>Perkinsus olseni comparative genomics.</title>
        <authorList>
            <person name="Bogema D.R."/>
        </authorList>
    </citation>
    <scope>NUCLEOTIDE SEQUENCE [LARGE SCALE GENOMIC DNA]</scope>
    <source>
        <strain evidence="2">ATCC PRA-205</strain>
    </source>
</reference>
<feature type="non-terminal residue" evidence="2">
    <location>
        <position position="1"/>
    </location>
</feature>
<protein>
    <submittedName>
        <fullName evidence="2">Uncharacterized protein</fullName>
    </submittedName>
</protein>
<dbReference type="EMBL" id="JABANM010032337">
    <property type="protein sequence ID" value="KAF4703089.1"/>
    <property type="molecule type" value="Genomic_DNA"/>
</dbReference>
<dbReference type="AlphaFoldDB" id="A0A7J6Q3P1"/>
<name>A0A7J6Q3P1_PEROL</name>
<accession>A0A7J6Q3P1</accession>
<organism evidence="2 3">
    <name type="scientific">Perkinsus olseni</name>
    <name type="common">Perkinsus atlanticus</name>
    <dbReference type="NCBI Taxonomy" id="32597"/>
    <lineage>
        <taxon>Eukaryota</taxon>
        <taxon>Sar</taxon>
        <taxon>Alveolata</taxon>
        <taxon>Perkinsozoa</taxon>
        <taxon>Perkinsea</taxon>
        <taxon>Perkinsida</taxon>
        <taxon>Perkinsidae</taxon>
        <taxon>Perkinsus</taxon>
    </lineage>
</organism>
<dbReference type="Proteomes" id="UP000574390">
    <property type="component" value="Unassembled WGS sequence"/>
</dbReference>
<feature type="region of interest" description="Disordered" evidence="1">
    <location>
        <begin position="1"/>
        <end position="29"/>
    </location>
</feature>
<comment type="caution">
    <text evidence="2">The sequence shown here is derived from an EMBL/GenBank/DDBJ whole genome shotgun (WGS) entry which is preliminary data.</text>
</comment>
<sequence length="300" mass="34448">MGNPDGQEGDHEVPGPNDPIPEECFSTTDRGNRSVWIGNRQWRRNKVLSETKARYRCSGCTVSLLIEVRDGVSYLARPPRPHQPSCNATPDPAREERTRLRRRVQEEVARGGNRRDLVAEIVADHGNAFLNTNGERNLNAARYRAGNPQADRPRRLDLYRQGYFEDFIRLAEEHAGHCRGTRGTGQQIRFLLYSNAENPMIIWATDRGIAALNRASGLLWDGTFYVAPQGWEQLWTGVAEIDGHYVPTYFVLMQRRTRQEYERALLQIRTELAQRQLFHVVSTLYYITDYESAMRNALVT</sequence>
<evidence type="ECO:0000313" key="3">
    <source>
        <dbReference type="Proteomes" id="UP000574390"/>
    </source>
</evidence>